<evidence type="ECO:0000313" key="4">
    <source>
        <dbReference type="Proteomes" id="UP001432128"/>
    </source>
</evidence>
<dbReference type="KEGG" id="whr:OG579_13475"/>
<dbReference type="EMBL" id="CP108021">
    <property type="protein sequence ID" value="WUM18746.1"/>
    <property type="molecule type" value="Genomic_DNA"/>
</dbReference>
<keyword evidence="4" id="KW-1185">Reference proteome</keyword>
<dbReference type="GO" id="GO:0019622">
    <property type="term" value="P:3-(3-hydroxy)phenylpropionate catabolic process"/>
    <property type="evidence" value="ECO:0007669"/>
    <property type="project" value="TreeGrafter"/>
</dbReference>
<dbReference type="InterPro" id="IPR002938">
    <property type="entry name" value="FAD-bd"/>
</dbReference>
<dbReference type="GO" id="GO:0071949">
    <property type="term" value="F:FAD binding"/>
    <property type="evidence" value="ECO:0007669"/>
    <property type="project" value="InterPro"/>
</dbReference>
<dbReference type="NCBIfam" id="NF004829">
    <property type="entry name" value="PRK06183.1-3"/>
    <property type="match status" value="1"/>
</dbReference>
<reference evidence="3 4" key="1">
    <citation type="submission" date="2022-10" db="EMBL/GenBank/DDBJ databases">
        <title>The complete genomes of actinobacterial strains from the NBC collection.</title>
        <authorList>
            <person name="Joergensen T.S."/>
            <person name="Alvarez Arevalo M."/>
            <person name="Sterndorff E.B."/>
            <person name="Faurdal D."/>
            <person name="Vuksanovic O."/>
            <person name="Mourched A.-S."/>
            <person name="Charusanti P."/>
            <person name="Shaw S."/>
            <person name="Blin K."/>
            <person name="Weber T."/>
        </authorList>
    </citation>
    <scope>NUCLEOTIDE SEQUENCE [LARGE SCALE GENOMIC DNA]</scope>
    <source>
        <strain evidence="3 4">NBC_00319</strain>
    </source>
</reference>
<dbReference type="Gene3D" id="3.50.50.60">
    <property type="entry name" value="FAD/NAD(P)-binding domain"/>
    <property type="match status" value="1"/>
</dbReference>
<dbReference type="PRINTS" id="PR00420">
    <property type="entry name" value="RNGMNOXGNASE"/>
</dbReference>
<organism evidence="3 4">
    <name type="scientific">Williamsia herbipolensis</name>
    <dbReference type="NCBI Taxonomy" id="1603258"/>
    <lineage>
        <taxon>Bacteria</taxon>
        <taxon>Bacillati</taxon>
        <taxon>Actinomycetota</taxon>
        <taxon>Actinomycetes</taxon>
        <taxon>Mycobacteriales</taxon>
        <taxon>Nocardiaceae</taxon>
        <taxon>Williamsia</taxon>
    </lineage>
</organism>
<accession>A0AAU4JY91</accession>
<proteinExistence type="predicted"/>
<dbReference type="GO" id="GO:0008688">
    <property type="term" value="F:3-(3-hydroxyphenyl)propionate hydroxylase activity"/>
    <property type="evidence" value="ECO:0007669"/>
    <property type="project" value="TreeGrafter"/>
</dbReference>
<feature type="domain" description="FAD-binding" evidence="2">
    <location>
        <begin position="8"/>
        <end position="349"/>
    </location>
</feature>
<evidence type="ECO:0000313" key="3">
    <source>
        <dbReference type="EMBL" id="WUM18746.1"/>
    </source>
</evidence>
<dbReference type="Pfam" id="PF01494">
    <property type="entry name" value="FAD_binding_3"/>
    <property type="match status" value="1"/>
</dbReference>
<evidence type="ECO:0000256" key="1">
    <source>
        <dbReference type="ARBA" id="ARBA00023002"/>
    </source>
</evidence>
<dbReference type="InterPro" id="IPR036188">
    <property type="entry name" value="FAD/NAD-bd_sf"/>
</dbReference>
<dbReference type="PANTHER" id="PTHR43476:SF3">
    <property type="entry name" value="FAD-BINDING MONOOXYGENASE"/>
    <property type="match status" value="1"/>
</dbReference>
<evidence type="ECO:0000259" key="2">
    <source>
        <dbReference type="Pfam" id="PF01494"/>
    </source>
</evidence>
<dbReference type="Gene3D" id="3.30.70.2450">
    <property type="match status" value="1"/>
</dbReference>
<keyword evidence="1" id="KW-0560">Oxidoreductase</keyword>
<protein>
    <submittedName>
        <fullName evidence="3">Bifunctional 3-(3-hydroxy-phenyl)propionate/3-hydroxycinnamic acid hydroxylase</fullName>
    </submittedName>
</protein>
<dbReference type="PANTHER" id="PTHR43476">
    <property type="entry name" value="3-(3-HYDROXY-PHENYL)PROPIONATE/3-HYDROXYCINNAMIC ACID HYDROXYLASE"/>
    <property type="match status" value="1"/>
</dbReference>
<dbReference type="AlphaFoldDB" id="A0AAU4JY91"/>
<name>A0AAU4JY91_9NOCA</name>
<dbReference type="Proteomes" id="UP001432128">
    <property type="component" value="Chromosome"/>
</dbReference>
<dbReference type="InterPro" id="IPR050631">
    <property type="entry name" value="PheA/TfdB_FAD_monoxygenase"/>
</dbReference>
<dbReference type="RefSeq" id="WP_328856335.1">
    <property type="nucleotide sequence ID" value="NZ_CP108021.1"/>
</dbReference>
<gene>
    <name evidence="3" type="ORF">OG579_13475</name>
</gene>
<sequence length="531" mass="57284">MTTQRASTTVVIVGAGPVGVTAALLLARRGVATVVLERHPEPYALPRAVHLDDDVFRILQAAGVDEAFRTVSRPMPGMRLIDGRGRVMAEFGRDTDDGPQGFPPDSMFDQPDLEKILHDAASREPLIDLRRGCEVVDVVEGPTPTVRHIDADGVETSVAGAAVIACDGANSLVRESLGITSTDLRFAEKWLVIDVNTPRPLDVWDGVHQICDPARAATFMPVTGNRYRWEFRVHDGEDLDALVSVEGLRNLLSPWMSADEIDESEILRRAFYTFRARVADRWRAGGIFLAGDAAHQTPPFVGQGLGSGLRDVANLTWKLADVLDGTARGDLLDTYEVERRPHAIAVIRMALAVGMALTGGQDRFAGVRRLGVAAVCRVPGLAAVMPAVGVPPLRPGPLVMPTPLLRRMLLRRVNGSALPQPVVGFASDTARLDELIGSRWALVTRGRVPETLPARVADLGAVHIDTDRLATHPAGVASPARWLRRHHAVAVLVRPDRVVAASATDPDGIGDLLTALRDMRSPVPRRVGVLA</sequence>
<dbReference type="SUPFAM" id="SSF51905">
    <property type="entry name" value="FAD/NAD(P)-binding domain"/>
    <property type="match status" value="1"/>
</dbReference>